<name>A0A6N3F6C8_9BACT</name>
<reference evidence="2" key="1">
    <citation type="submission" date="2019-11" db="EMBL/GenBank/DDBJ databases">
        <authorList>
            <person name="Feng L."/>
        </authorList>
    </citation>
    <scope>NUCLEOTIDE SEQUENCE</scope>
    <source>
        <strain evidence="2">PmerdaeLFYP103</strain>
    </source>
</reference>
<dbReference type="EMBL" id="BQNZ01000001">
    <property type="protein sequence ID" value="GKH71052.1"/>
    <property type="molecule type" value="Genomic_DNA"/>
</dbReference>
<accession>A0A6N3F6C8</accession>
<evidence type="ECO:0000313" key="1">
    <source>
        <dbReference type="EMBL" id="GKH71052.1"/>
    </source>
</evidence>
<organism evidence="2">
    <name type="scientific">Parabacteroides merdae</name>
    <dbReference type="NCBI Taxonomy" id="46503"/>
    <lineage>
        <taxon>Bacteria</taxon>
        <taxon>Pseudomonadati</taxon>
        <taxon>Bacteroidota</taxon>
        <taxon>Bacteroidia</taxon>
        <taxon>Bacteroidales</taxon>
        <taxon>Tannerellaceae</taxon>
        <taxon>Parabacteroides</taxon>
    </lineage>
</organism>
<reference evidence="1" key="2">
    <citation type="submission" date="2022-01" db="EMBL/GenBank/DDBJ databases">
        <title>Novel bile acid biosynthetic pathways are enriched in the microbiome of centenarians.</title>
        <authorList>
            <person name="Sato Y."/>
            <person name="Atarashi K."/>
            <person name="Plichta R.D."/>
            <person name="Arai Y."/>
            <person name="Sasajima S."/>
            <person name="Kearney M.S."/>
            <person name="Suda W."/>
            <person name="Takeshita K."/>
            <person name="Sasaki T."/>
            <person name="Okamoto S."/>
            <person name="Skelly N.A."/>
            <person name="Okamura Y."/>
            <person name="Vlamakis H."/>
            <person name="Li Y."/>
            <person name="Tanoue T."/>
            <person name="Takei H."/>
            <person name="Nittono H."/>
            <person name="Narushima S."/>
            <person name="Irie J."/>
            <person name="Itoh H."/>
            <person name="Moriya K."/>
            <person name="Sugiura Y."/>
            <person name="Suematsu M."/>
            <person name="Moritoki N."/>
            <person name="Shibata S."/>
            <person name="Littman R.D."/>
            <person name="Fischbach A.M."/>
            <person name="Uwamino Y."/>
            <person name="Inoue T."/>
            <person name="Honda A."/>
            <person name="Hattori M."/>
            <person name="Murai T."/>
            <person name="Xavier J.R."/>
            <person name="Hirose N."/>
            <person name="Honda K."/>
        </authorList>
    </citation>
    <scope>NUCLEOTIDE SEQUENCE</scope>
    <source>
        <strain evidence="1">CE91-St3</strain>
    </source>
</reference>
<sequence length="49" mass="5603">MKTTFMFPLLGLFVEKQMRRFRITVRLYKSELSAGSRSYGAIKKGATSV</sequence>
<dbReference type="RefSeq" id="WP_005651012.1">
    <property type="nucleotide sequence ID" value="NZ_BAABYG010000001.1"/>
</dbReference>
<dbReference type="Proteomes" id="UP001055114">
    <property type="component" value="Unassembled WGS sequence"/>
</dbReference>
<dbReference type="EMBL" id="CACRUV010000027">
    <property type="protein sequence ID" value="VYU47519.1"/>
    <property type="molecule type" value="Genomic_DNA"/>
</dbReference>
<dbReference type="AlphaFoldDB" id="A0A6N3F6C8"/>
<dbReference type="GeneID" id="49205566"/>
<proteinExistence type="predicted"/>
<gene>
    <name evidence="1" type="ORF">CE91St3_09150</name>
    <name evidence="2" type="ORF">PMLFYP103_02276</name>
</gene>
<evidence type="ECO:0000313" key="2">
    <source>
        <dbReference type="EMBL" id="VYU47519.1"/>
    </source>
</evidence>
<protein>
    <submittedName>
        <fullName evidence="2">Uncharacterized protein</fullName>
    </submittedName>
</protein>